<gene>
    <name evidence="2" type="primary">X975_23396</name>
    <name evidence="2" type="ORF">TNIN_142351</name>
    <name evidence="1" type="ORF">TNIN_79061</name>
</gene>
<name>A0A8X7BUC6_9ARAC</name>
<comment type="caution">
    <text evidence="2">The sequence shown here is derived from an EMBL/GenBank/DDBJ whole genome shotgun (WGS) entry which is preliminary data.</text>
</comment>
<sequence>MAPLEKKNFLGGIKTITEENKLLLLCNYVTSNVYQFNTDCTTYVQAIAILDSLFIKKRSVIFARHCLLTRNQQTEETVSEYLQVLNQLSKDCDFTDVKAEDTEKSILEMLSYED</sequence>
<proteinExistence type="predicted"/>
<dbReference type="AlphaFoldDB" id="A0A8X7BUC6"/>
<evidence type="ECO:0000313" key="3">
    <source>
        <dbReference type="Proteomes" id="UP000886998"/>
    </source>
</evidence>
<dbReference type="Proteomes" id="UP000886998">
    <property type="component" value="Unassembled WGS sequence"/>
</dbReference>
<evidence type="ECO:0000313" key="2">
    <source>
        <dbReference type="EMBL" id="GFY42947.1"/>
    </source>
</evidence>
<dbReference type="EMBL" id="BMAV01003397">
    <property type="protein sequence ID" value="GFY42947.1"/>
    <property type="molecule type" value="Genomic_DNA"/>
</dbReference>
<reference evidence="2" key="1">
    <citation type="submission" date="2020-08" db="EMBL/GenBank/DDBJ databases">
        <title>Multicomponent nature underlies the extraordinary mechanical properties of spider dragline silk.</title>
        <authorList>
            <person name="Kono N."/>
            <person name="Nakamura H."/>
            <person name="Mori M."/>
            <person name="Yoshida Y."/>
            <person name="Ohtoshi R."/>
            <person name="Malay A.D."/>
            <person name="Moran D.A.P."/>
            <person name="Tomita M."/>
            <person name="Numata K."/>
            <person name="Arakawa K."/>
        </authorList>
    </citation>
    <scope>NUCLEOTIDE SEQUENCE</scope>
</reference>
<accession>A0A8X7BUC6</accession>
<evidence type="ECO:0000313" key="1">
    <source>
        <dbReference type="EMBL" id="GFS45281.1"/>
    </source>
</evidence>
<dbReference type="EMBL" id="BMAV01025854">
    <property type="protein sequence ID" value="GFS45281.1"/>
    <property type="molecule type" value="Genomic_DNA"/>
</dbReference>
<keyword evidence="3" id="KW-1185">Reference proteome</keyword>
<protein>
    <submittedName>
        <fullName evidence="2">Uncharacterized protein</fullName>
    </submittedName>
</protein>
<dbReference type="OrthoDB" id="420169at2759"/>
<organism evidence="2 3">
    <name type="scientific">Trichonephila inaurata madagascariensis</name>
    <dbReference type="NCBI Taxonomy" id="2747483"/>
    <lineage>
        <taxon>Eukaryota</taxon>
        <taxon>Metazoa</taxon>
        <taxon>Ecdysozoa</taxon>
        <taxon>Arthropoda</taxon>
        <taxon>Chelicerata</taxon>
        <taxon>Arachnida</taxon>
        <taxon>Araneae</taxon>
        <taxon>Araneomorphae</taxon>
        <taxon>Entelegynae</taxon>
        <taxon>Araneoidea</taxon>
        <taxon>Nephilidae</taxon>
        <taxon>Trichonephila</taxon>
        <taxon>Trichonephila inaurata</taxon>
    </lineage>
</organism>